<keyword evidence="3 5" id="KW-1133">Transmembrane helix</keyword>
<sequence>VVSNPLSLPARLWRDHGRTLLRFSRVSMVNVVVGQSLLFTFHSVVGWPGAVANMAAVAISSWPAYWLSRHYVWEQDQGGHTVGEIAPFWILSFAGLFLSTAVVGVVDSIFGGALSVQLANAGAFAALWIVRYLIFHHVIWGDRSGKKDDAGSGAG</sequence>
<name>A0A381QN37_9ZZZZ</name>
<gene>
    <name evidence="7" type="ORF">METZ01_LOCUS33660</name>
</gene>
<accession>A0A381QN37</accession>
<keyword evidence="2 5" id="KW-0812">Transmembrane</keyword>
<feature type="transmembrane region" description="Helical" evidence="5">
    <location>
        <begin position="116"/>
        <end position="134"/>
    </location>
</feature>
<evidence type="ECO:0000256" key="4">
    <source>
        <dbReference type="ARBA" id="ARBA00023136"/>
    </source>
</evidence>
<feature type="transmembrane region" description="Helical" evidence="5">
    <location>
        <begin position="88"/>
        <end position="110"/>
    </location>
</feature>
<reference evidence="7" key="1">
    <citation type="submission" date="2018-05" db="EMBL/GenBank/DDBJ databases">
        <authorList>
            <person name="Lanie J.A."/>
            <person name="Ng W.-L."/>
            <person name="Kazmierczak K.M."/>
            <person name="Andrzejewski T.M."/>
            <person name="Davidsen T.M."/>
            <person name="Wayne K.J."/>
            <person name="Tettelin H."/>
            <person name="Glass J.I."/>
            <person name="Rusch D."/>
            <person name="Podicherti R."/>
            <person name="Tsui H.-C.T."/>
            <person name="Winkler M.E."/>
        </authorList>
    </citation>
    <scope>NUCLEOTIDE SEQUENCE</scope>
</reference>
<dbReference type="InterPro" id="IPR007267">
    <property type="entry name" value="GtrA_DPMS_TM"/>
</dbReference>
<feature type="transmembrane region" description="Helical" evidence="5">
    <location>
        <begin position="47"/>
        <end position="67"/>
    </location>
</feature>
<feature type="non-terminal residue" evidence="7">
    <location>
        <position position="1"/>
    </location>
</feature>
<evidence type="ECO:0000313" key="7">
    <source>
        <dbReference type="EMBL" id="SUZ80806.1"/>
    </source>
</evidence>
<keyword evidence="4 5" id="KW-0472">Membrane</keyword>
<dbReference type="GO" id="GO:0000271">
    <property type="term" value="P:polysaccharide biosynthetic process"/>
    <property type="evidence" value="ECO:0007669"/>
    <property type="project" value="InterPro"/>
</dbReference>
<protein>
    <recommendedName>
        <fullName evidence="6">GtrA/DPMS transmembrane domain-containing protein</fullName>
    </recommendedName>
</protein>
<evidence type="ECO:0000259" key="6">
    <source>
        <dbReference type="Pfam" id="PF04138"/>
    </source>
</evidence>
<dbReference type="EMBL" id="UINC01001442">
    <property type="protein sequence ID" value="SUZ80806.1"/>
    <property type="molecule type" value="Genomic_DNA"/>
</dbReference>
<evidence type="ECO:0000256" key="5">
    <source>
        <dbReference type="SAM" id="Phobius"/>
    </source>
</evidence>
<comment type="subcellular location">
    <subcellularLocation>
        <location evidence="1">Membrane</location>
        <topology evidence="1">Multi-pass membrane protein</topology>
    </subcellularLocation>
</comment>
<dbReference type="Pfam" id="PF04138">
    <property type="entry name" value="GtrA_DPMS_TM"/>
    <property type="match status" value="1"/>
</dbReference>
<evidence type="ECO:0000256" key="1">
    <source>
        <dbReference type="ARBA" id="ARBA00004141"/>
    </source>
</evidence>
<dbReference type="AlphaFoldDB" id="A0A381QN37"/>
<evidence type="ECO:0000256" key="2">
    <source>
        <dbReference type="ARBA" id="ARBA00022692"/>
    </source>
</evidence>
<proteinExistence type="predicted"/>
<organism evidence="7">
    <name type="scientific">marine metagenome</name>
    <dbReference type="NCBI Taxonomy" id="408172"/>
    <lineage>
        <taxon>unclassified sequences</taxon>
        <taxon>metagenomes</taxon>
        <taxon>ecological metagenomes</taxon>
    </lineage>
</organism>
<evidence type="ECO:0000256" key="3">
    <source>
        <dbReference type="ARBA" id="ARBA00022989"/>
    </source>
</evidence>
<dbReference type="GO" id="GO:0016020">
    <property type="term" value="C:membrane"/>
    <property type="evidence" value="ECO:0007669"/>
    <property type="project" value="UniProtKB-SubCell"/>
</dbReference>
<feature type="domain" description="GtrA/DPMS transmembrane" evidence="6">
    <location>
        <begin position="22"/>
        <end position="140"/>
    </location>
</feature>